<dbReference type="Proteomes" id="UP000054321">
    <property type="component" value="Unassembled WGS sequence"/>
</dbReference>
<dbReference type="HOGENOM" id="CLU_2904770_0_0_1"/>
<protein>
    <submittedName>
        <fullName evidence="1">Uncharacterized protein</fullName>
    </submittedName>
</protein>
<sequence length="62" mass="7158">MPAPEPVFCFLIRRLENNRTILLPFHFSFYAELFVQGTKETPELFSYVSQGPFLTAADFEAL</sequence>
<organism evidence="1 2">
    <name type="scientific">Oidiodendron maius (strain Zn)</name>
    <dbReference type="NCBI Taxonomy" id="913774"/>
    <lineage>
        <taxon>Eukaryota</taxon>
        <taxon>Fungi</taxon>
        <taxon>Dikarya</taxon>
        <taxon>Ascomycota</taxon>
        <taxon>Pezizomycotina</taxon>
        <taxon>Leotiomycetes</taxon>
        <taxon>Leotiomycetes incertae sedis</taxon>
        <taxon>Myxotrichaceae</taxon>
        <taxon>Oidiodendron</taxon>
    </lineage>
</organism>
<reference evidence="2" key="2">
    <citation type="submission" date="2015-01" db="EMBL/GenBank/DDBJ databases">
        <title>Evolutionary Origins and Diversification of the Mycorrhizal Mutualists.</title>
        <authorList>
            <consortium name="DOE Joint Genome Institute"/>
            <consortium name="Mycorrhizal Genomics Consortium"/>
            <person name="Kohler A."/>
            <person name="Kuo A."/>
            <person name="Nagy L.G."/>
            <person name="Floudas D."/>
            <person name="Copeland A."/>
            <person name="Barry K.W."/>
            <person name="Cichocki N."/>
            <person name="Veneault-Fourrey C."/>
            <person name="LaButti K."/>
            <person name="Lindquist E.A."/>
            <person name="Lipzen A."/>
            <person name="Lundell T."/>
            <person name="Morin E."/>
            <person name="Murat C."/>
            <person name="Riley R."/>
            <person name="Ohm R."/>
            <person name="Sun H."/>
            <person name="Tunlid A."/>
            <person name="Henrissat B."/>
            <person name="Grigoriev I.V."/>
            <person name="Hibbett D.S."/>
            <person name="Martin F."/>
        </authorList>
    </citation>
    <scope>NUCLEOTIDE SEQUENCE [LARGE SCALE GENOMIC DNA]</scope>
    <source>
        <strain evidence="2">Zn</strain>
    </source>
</reference>
<name>A0A0C3GQN7_OIDMZ</name>
<dbReference type="EMBL" id="KN832893">
    <property type="protein sequence ID" value="KIM93644.1"/>
    <property type="molecule type" value="Genomic_DNA"/>
</dbReference>
<dbReference type="InParanoid" id="A0A0C3GQN7"/>
<proteinExistence type="predicted"/>
<reference evidence="1 2" key="1">
    <citation type="submission" date="2014-04" db="EMBL/GenBank/DDBJ databases">
        <authorList>
            <consortium name="DOE Joint Genome Institute"/>
            <person name="Kuo A."/>
            <person name="Martino E."/>
            <person name="Perotto S."/>
            <person name="Kohler A."/>
            <person name="Nagy L.G."/>
            <person name="Floudas D."/>
            <person name="Copeland A."/>
            <person name="Barry K.W."/>
            <person name="Cichocki N."/>
            <person name="Veneault-Fourrey C."/>
            <person name="LaButti K."/>
            <person name="Lindquist E.A."/>
            <person name="Lipzen A."/>
            <person name="Lundell T."/>
            <person name="Morin E."/>
            <person name="Murat C."/>
            <person name="Sun H."/>
            <person name="Tunlid A."/>
            <person name="Henrissat B."/>
            <person name="Grigoriev I.V."/>
            <person name="Hibbett D.S."/>
            <person name="Martin F."/>
            <person name="Nordberg H.P."/>
            <person name="Cantor M.N."/>
            <person name="Hua S.X."/>
        </authorList>
    </citation>
    <scope>NUCLEOTIDE SEQUENCE [LARGE SCALE GENOMIC DNA]</scope>
    <source>
        <strain evidence="1 2">Zn</strain>
    </source>
</reference>
<accession>A0A0C3GQN7</accession>
<dbReference type="AlphaFoldDB" id="A0A0C3GQN7"/>
<gene>
    <name evidence="1" type="ORF">OIDMADRAFT_137259</name>
</gene>
<evidence type="ECO:0000313" key="1">
    <source>
        <dbReference type="EMBL" id="KIM93644.1"/>
    </source>
</evidence>
<dbReference type="OrthoDB" id="41238at2759"/>
<evidence type="ECO:0000313" key="2">
    <source>
        <dbReference type="Proteomes" id="UP000054321"/>
    </source>
</evidence>
<keyword evidence="2" id="KW-1185">Reference proteome</keyword>